<proteinExistence type="predicted"/>
<keyword evidence="2" id="KW-1185">Reference proteome</keyword>
<reference evidence="1 2" key="1">
    <citation type="submission" date="2019-06" db="EMBL/GenBank/DDBJ databases">
        <title>A chromosomal-level reference genome of Carpinus fangiana (Coryloideae, Betulaceae).</title>
        <authorList>
            <person name="Yang X."/>
            <person name="Wang Z."/>
            <person name="Zhang L."/>
            <person name="Hao G."/>
            <person name="Liu J."/>
            <person name="Yang Y."/>
        </authorList>
    </citation>
    <scope>NUCLEOTIDE SEQUENCE [LARGE SCALE GENOMIC DNA]</scope>
    <source>
        <strain evidence="1">Cfa_2016G</strain>
        <tissue evidence="1">Leaf</tissue>
    </source>
</reference>
<sequence>MSKVKGALGVQNMSKIAKWFTPNIRRIDFAAINVNTSKWLENDFAECGVLLRGANGMPLVYQISRHPCADALQADAKANLKGYKIAVAQSRFNIVSLYADAGHVVDFVADNRTNKRTWIDFAAINVDASKWLENDFAGCGVLLRGANGMPLICQISRHPCADALQADAKANLEGYKIAAAQSRFNMVFLYADAGHVVDFVADNKTNKRTW</sequence>
<accession>A0A660KYB4</accession>
<dbReference type="Proteomes" id="UP000327013">
    <property type="component" value="Chromosome 4"/>
</dbReference>
<dbReference type="EMBL" id="CM017324">
    <property type="protein sequence ID" value="KAE8039329.1"/>
    <property type="molecule type" value="Genomic_DNA"/>
</dbReference>
<evidence type="ECO:0000313" key="2">
    <source>
        <dbReference type="Proteomes" id="UP000327013"/>
    </source>
</evidence>
<protein>
    <submittedName>
        <fullName evidence="1">Uncharacterized protein</fullName>
    </submittedName>
</protein>
<dbReference type="AlphaFoldDB" id="A0A660KYB4"/>
<organism evidence="1 2">
    <name type="scientific">Carpinus fangiana</name>
    <dbReference type="NCBI Taxonomy" id="176857"/>
    <lineage>
        <taxon>Eukaryota</taxon>
        <taxon>Viridiplantae</taxon>
        <taxon>Streptophyta</taxon>
        <taxon>Embryophyta</taxon>
        <taxon>Tracheophyta</taxon>
        <taxon>Spermatophyta</taxon>
        <taxon>Magnoliopsida</taxon>
        <taxon>eudicotyledons</taxon>
        <taxon>Gunneridae</taxon>
        <taxon>Pentapetalae</taxon>
        <taxon>rosids</taxon>
        <taxon>fabids</taxon>
        <taxon>Fagales</taxon>
        <taxon>Betulaceae</taxon>
        <taxon>Carpinus</taxon>
    </lineage>
</organism>
<gene>
    <name evidence="1" type="ORF">FH972_011753</name>
</gene>
<name>A0A660KYB4_9ROSI</name>
<evidence type="ECO:0000313" key="1">
    <source>
        <dbReference type="EMBL" id="KAE8039329.1"/>
    </source>
</evidence>